<name>A0A418NGS0_9SPHN</name>
<dbReference type="InterPro" id="IPR030395">
    <property type="entry name" value="GP_PDE_dom"/>
</dbReference>
<dbReference type="GO" id="GO:0006629">
    <property type="term" value="P:lipid metabolic process"/>
    <property type="evidence" value="ECO:0007669"/>
    <property type="project" value="InterPro"/>
</dbReference>
<dbReference type="EMBL" id="QXFK01000017">
    <property type="protein sequence ID" value="RIV77515.1"/>
    <property type="molecule type" value="Genomic_DNA"/>
</dbReference>
<dbReference type="OrthoDB" id="9795622at2"/>
<reference evidence="2 3" key="1">
    <citation type="submission" date="2018-08" db="EMBL/GenBank/DDBJ databases">
        <title>Altererythrobacter sp.Ery1 and Ery12, the genome sequencing of novel strains in genus Alterythrobacter.</title>
        <authorList>
            <person name="Cheng H."/>
            <person name="Wu Y.-H."/>
            <person name="Fang C."/>
            <person name="Xu X.-W."/>
        </authorList>
    </citation>
    <scope>NUCLEOTIDE SEQUENCE [LARGE SCALE GENOMIC DNA]</scope>
    <source>
        <strain evidence="2 3">Ery1</strain>
    </source>
</reference>
<proteinExistence type="predicted"/>
<organism evidence="2 3">
    <name type="scientific">Pelagerythrobacter aerophilus</name>
    <dbReference type="NCBI Taxonomy" id="2306995"/>
    <lineage>
        <taxon>Bacteria</taxon>
        <taxon>Pseudomonadati</taxon>
        <taxon>Pseudomonadota</taxon>
        <taxon>Alphaproteobacteria</taxon>
        <taxon>Sphingomonadales</taxon>
        <taxon>Erythrobacteraceae</taxon>
        <taxon>Pelagerythrobacter</taxon>
    </lineage>
</organism>
<dbReference type="Gene3D" id="3.20.20.190">
    <property type="entry name" value="Phosphatidylinositol (PI) phosphodiesterase"/>
    <property type="match status" value="1"/>
</dbReference>
<dbReference type="PANTHER" id="PTHR43805:SF1">
    <property type="entry name" value="GP-PDE DOMAIN-CONTAINING PROTEIN"/>
    <property type="match status" value="1"/>
</dbReference>
<dbReference type="AlphaFoldDB" id="A0A418NGS0"/>
<dbReference type="InterPro" id="IPR017946">
    <property type="entry name" value="PLC-like_Pdiesterase_TIM-brl"/>
</dbReference>
<dbReference type="GO" id="GO:0008081">
    <property type="term" value="F:phosphoric diester hydrolase activity"/>
    <property type="evidence" value="ECO:0007669"/>
    <property type="project" value="InterPro"/>
</dbReference>
<protein>
    <submittedName>
        <fullName evidence="2">Glycerophosphodiester phosphodiesterase</fullName>
    </submittedName>
</protein>
<dbReference type="Proteomes" id="UP000285092">
    <property type="component" value="Unassembled WGS sequence"/>
</dbReference>
<sequence length="357" mass="38260">MRQGTGTAQVKRWLRYLAFALALAFLVLTVVNASWLAPEPKGAVKLIAHRGIHQLPDRAANGRETCAAGGIEPPVHDYLGNTARSIARAAKLGAHVIAIGVASTADGEIAVFDGPMVDCRTNGTGKVRDLTMAQLKALDAGYGYTIDGGRTYPFRGEGVGAIPTLAEAIRAARRARLLYDFTGADPAEADRLAAALRKAGRDPVAARDGFRGDPAHVARIAEHFPGAWAFSEESAAACSAAYRTWGWFGLVPEACENGTLLVPLDRQWTFAGWPNRLIARMEEAGAHVVIVTPHEDGRLGGLDLPEQLGEIPASFNGYAMVEDGFTVIPALINRFDDRSQAEIDAAQAALQRRRESR</sequence>
<dbReference type="Pfam" id="PF03009">
    <property type="entry name" value="GDPD"/>
    <property type="match status" value="1"/>
</dbReference>
<evidence type="ECO:0000259" key="1">
    <source>
        <dbReference type="Pfam" id="PF03009"/>
    </source>
</evidence>
<dbReference type="SUPFAM" id="SSF51695">
    <property type="entry name" value="PLC-like phosphodiesterases"/>
    <property type="match status" value="1"/>
</dbReference>
<keyword evidence="3" id="KW-1185">Reference proteome</keyword>
<comment type="caution">
    <text evidence="2">The sequence shown here is derived from an EMBL/GenBank/DDBJ whole genome shotgun (WGS) entry which is preliminary data.</text>
</comment>
<accession>A0A418NGS0</accession>
<evidence type="ECO:0000313" key="3">
    <source>
        <dbReference type="Proteomes" id="UP000285092"/>
    </source>
</evidence>
<dbReference type="PANTHER" id="PTHR43805">
    <property type="entry name" value="GLYCEROPHOSPHORYL DIESTER PHOSPHODIESTERASE"/>
    <property type="match status" value="1"/>
</dbReference>
<gene>
    <name evidence="2" type="ORF">D2V04_10295</name>
</gene>
<feature type="domain" description="GP-PDE" evidence="1">
    <location>
        <begin position="77"/>
        <end position="171"/>
    </location>
</feature>
<evidence type="ECO:0000313" key="2">
    <source>
        <dbReference type="EMBL" id="RIV77515.1"/>
    </source>
</evidence>